<keyword evidence="2" id="KW-0378">Hydrolase</keyword>
<comment type="caution">
    <text evidence="1">Lacks conserved residue(s) required for the propagation of feature annotation.</text>
</comment>
<keyword evidence="5" id="KW-1185">Reference proteome</keyword>
<dbReference type="PANTHER" id="PTHR10127:SF903">
    <property type="entry name" value="MEPRIN A SUBUNIT"/>
    <property type="match status" value="1"/>
</dbReference>
<evidence type="ECO:0000256" key="1">
    <source>
        <dbReference type="PROSITE-ProRule" id="PRU01211"/>
    </source>
</evidence>
<feature type="domain" description="Peptidase M12A" evidence="3">
    <location>
        <begin position="1"/>
        <end position="65"/>
    </location>
</feature>
<dbReference type="PRINTS" id="PR00480">
    <property type="entry name" value="ASTACIN"/>
</dbReference>
<dbReference type="SUPFAM" id="SSF55486">
    <property type="entry name" value="Metalloproteases ('zincins'), catalytic domain"/>
    <property type="match status" value="1"/>
</dbReference>
<dbReference type="EC" id="3.4.24.-" evidence="2"/>
<evidence type="ECO:0000313" key="4">
    <source>
        <dbReference type="EMBL" id="MEQ2202971.1"/>
    </source>
</evidence>
<proteinExistence type="predicted"/>
<reference evidence="4 5" key="1">
    <citation type="submission" date="2021-06" db="EMBL/GenBank/DDBJ databases">
        <authorList>
            <person name="Palmer J.M."/>
        </authorList>
    </citation>
    <scope>NUCLEOTIDE SEQUENCE [LARGE SCALE GENOMIC DNA]</scope>
    <source>
        <strain evidence="4 5">XC_2019</strain>
        <tissue evidence="4">Muscle</tissue>
    </source>
</reference>
<keyword evidence="2" id="KW-0645">Protease</keyword>
<accession>A0ABV0R5P4</accession>
<dbReference type="PROSITE" id="PS51864">
    <property type="entry name" value="ASTACIN"/>
    <property type="match status" value="1"/>
</dbReference>
<feature type="non-terminal residue" evidence="4">
    <location>
        <position position="65"/>
    </location>
</feature>
<protein>
    <recommendedName>
        <fullName evidence="2">Metalloendopeptidase</fullName>
        <ecNumber evidence="2">3.4.24.-</ecNumber>
    </recommendedName>
</protein>
<keyword evidence="2" id="KW-0479">Metal-binding</keyword>
<comment type="cofactor">
    <cofactor evidence="2">
        <name>Zn(2+)</name>
        <dbReference type="ChEBI" id="CHEBI:29105"/>
    </cofactor>
    <text evidence="2">Binds 1 zinc ion per subunit.</text>
</comment>
<name>A0ABV0R5P4_9TELE</name>
<dbReference type="Gene3D" id="3.40.390.10">
    <property type="entry name" value="Collagenase (Catalytic Domain)"/>
    <property type="match status" value="1"/>
</dbReference>
<dbReference type="PANTHER" id="PTHR10127">
    <property type="entry name" value="DISCOIDIN, CUB, EGF, LAMININ , AND ZINC METALLOPROTEASE DOMAIN CONTAINING"/>
    <property type="match status" value="1"/>
</dbReference>
<evidence type="ECO:0000259" key="3">
    <source>
        <dbReference type="PROSITE" id="PS51864"/>
    </source>
</evidence>
<evidence type="ECO:0000256" key="2">
    <source>
        <dbReference type="RuleBase" id="RU361183"/>
    </source>
</evidence>
<dbReference type="Pfam" id="PF01400">
    <property type="entry name" value="Astacin"/>
    <property type="match status" value="1"/>
</dbReference>
<keyword evidence="2" id="KW-0862">Zinc</keyword>
<organism evidence="4 5">
    <name type="scientific">Xenoophorus captivus</name>
    <dbReference type="NCBI Taxonomy" id="1517983"/>
    <lineage>
        <taxon>Eukaryota</taxon>
        <taxon>Metazoa</taxon>
        <taxon>Chordata</taxon>
        <taxon>Craniata</taxon>
        <taxon>Vertebrata</taxon>
        <taxon>Euteleostomi</taxon>
        <taxon>Actinopterygii</taxon>
        <taxon>Neopterygii</taxon>
        <taxon>Teleostei</taxon>
        <taxon>Neoteleostei</taxon>
        <taxon>Acanthomorphata</taxon>
        <taxon>Ovalentaria</taxon>
        <taxon>Atherinomorphae</taxon>
        <taxon>Cyprinodontiformes</taxon>
        <taxon>Goodeidae</taxon>
        <taxon>Xenoophorus</taxon>
    </lineage>
</organism>
<dbReference type="InterPro" id="IPR001506">
    <property type="entry name" value="Peptidase_M12A"/>
</dbReference>
<keyword evidence="2" id="KW-0482">Metalloprotease</keyword>
<sequence length="65" mass="7233">MSSEESSTHGVPYDYWSVMHHGKNTESNGKGPTIITKVPKFQDVIGETLGMSPYDALELNLLYKC</sequence>
<dbReference type="Proteomes" id="UP001434883">
    <property type="component" value="Unassembled WGS sequence"/>
</dbReference>
<comment type="caution">
    <text evidence="4">The sequence shown here is derived from an EMBL/GenBank/DDBJ whole genome shotgun (WGS) entry which is preliminary data.</text>
</comment>
<gene>
    <name evidence="4" type="ORF">XENOCAPTIV_021738</name>
</gene>
<dbReference type="EMBL" id="JAHRIN010034086">
    <property type="protein sequence ID" value="MEQ2202971.1"/>
    <property type="molecule type" value="Genomic_DNA"/>
</dbReference>
<dbReference type="InterPro" id="IPR024079">
    <property type="entry name" value="MetalloPept_cat_dom_sf"/>
</dbReference>
<evidence type="ECO:0000313" key="5">
    <source>
        <dbReference type="Proteomes" id="UP001434883"/>
    </source>
</evidence>